<dbReference type="Proteomes" id="UP000799772">
    <property type="component" value="Unassembled WGS sequence"/>
</dbReference>
<proteinExistence type="inferred from homology"/>
<protein>
    <submittedName>
        <fullName evidence="3">Uncharacterized protein</fullName>
    </submittedName>
</protein>
<accession>A0A9P4M5K1</accession>
<keyword evidence="2" id="KW-0732">Signal</keyword>
<dbReference type="AlphaFoldDB" id="A0A9P4M5K1"/>
<reference evidence="3" key="1">
    <citation type="journal article" date="2020" name="Stud. Mycol.">
        <title>101 Dothideomycetes genomes: a test case for predicting lifestyles and emergence of pathogens.</title>
        <authorList>
            <person name="Haridas S."/>
            <person name="Albert R."/>
            <person name="Binder M."/>
            <person name="Bloem J."/>
            <person name="Labutti K."/>
            <person name="Salamov A."/>
            <person name="Andreopoulos B."/>
            <person name="Baker S."/>
            <person name="Barry K."/>
            <person name="Bills G."/>
            <person name="Bluhm B."/>
            <person name="Cannon C."/>
            <person name="Castanera R."/>
            <person name="Culley D."/>
            <person name="Daum C."/>
            <person name="Ezra D."/>
            <person name="Gonzalez J."/>
            <person name="Henrissat B."/>
            <person name="Kuo A."/>
            <person name="Liang C."/>
            <person name="Lipzen A."/>
            <person name="Lutzoni F."/>
            <person name="Magnuson J."/>
            <person name="Mondo S."/>
            <person name="Nolan M."/>
            <person name="Ohm R."/>
            <person name="Pangilinan J."/>
            <person name="Park H.-J."/>
            <person name="Ramirez L."/>
            <person name="Alfaro M."/>
            <person name="Sun H."/>
            <person name="Tritt A."/>
            <person name="Yoshinaga Y."/>
            <person name="Zwiers L.-H."/>
            <person name="Turgeon B."/>
            <person name="Goodwin S."/>
            <person name="Spatafora J."/>
            <person name="Crous P."/>
            <person name="Grigoriev I."/>
        </authorList>
    </citation>
    <scope>NUCLEOTIDE SEQUENCE</scope>
    <source>
        <strain evidence="3">CBS 133067</strain>
    </source>
</reference>
<organism evidence="3 4">
    <name type="scientific">Rhizodiscina lignyota</name>
    <dbReference type="NCBI Taxonomy" id="1504668"/>
    <lineage>
        <taxon>Eukaryota</taxon>
        <taxon>Fungi</taxon>
        <taxon>Dikarya</taxon>
        <taxon>Ascomycota</taxon>
        <taxon>Pezizomycotina</taxon>
        <taxon>Dothideomycetes</taxon>
        <taxon>Pleosporomycetidae</taxon>
        <taxon>Aulographales</taxon>
        <taxon>Rhizodiscinaceae</taxon>
        <taxon>Rhizodiscina</taxon>
    </lineage>
</organism>
<dbReference type="PANTHER" id="PTHR28023:SF1">
    <property type="entry name" value="UPF0357 PROTEIN YCL012C"/>
    <property type="match status" value="1"/>
</dbReference>
<evidence type="ECO:0000313" key="3">
    <source>
        <dbReference type="EMBL" id="KAF2093909.1"/>
    </source>
</evidence>
<dbReference type="PANTHER" id="PTHR28023">
    <property type="entry name" value="UPF0357 PROTEIN YCL012C"/>
    <property type="match status" value="1"/>
</dbReference>
<dbReference type="EMBL" id="ML978136">
    <property type="protein sequence ID" value="KAF2093909.1"/>
    <property type="molecule type" value="Genomic_DNA"/>
</dbReference>
<dbReference type="OrthoDB" id="447314at2759"/>
<keyword evidence="4" id="KW-1185">Reference proteome</keyword>
<name>A0A9P4M5K1_9PEZI</name>
<gene>
    <name evidence="3" type="ORF">NA57DRAFT_47608</name>
</gene>
<evidence type="ECO:0000256" key="2">
    <source>
        <dbReference type="ARBA" id="ARBA00022729"/>
    </source>
</evidence>
<comment type="caution">
    <text evidence="3">The sequence shown here is derived from an EMBL/GenBank/DDBJ whole genome shotgun (WGS) entry which is preliminary data.</text>
</comment>
<sequence>MAYILFTLSFVFLIIATVLYVTRSRWAPLLPFSSSYLYTQLPSNFQSDAESGLSSSTFNLADNIEAGDSRGGLDEEGKRQVQKIMRKKKVGFDEARRIWMQERFKKAGIAEDGLPRDPKFVSFS</sequence>
<evidence type="ECO:0000256" key="1">
    <source>
        <dbReference type="ARBA" id="ARBA00008325"/>
    </source>
</evidence>
<dbReference type="Pfam" id="PF09435">
    <property type="entry name" value="DUF2015"/>
    <property type="match status" value="1"/>
</dbReference>
<comment type="similarity">
    <text evidence="1">Belongs to the UPF0357 family.</text>
</comment>
<evidence type="ECO:0000313" key="4">
    <source>
        <dbReference type="Proteomes" id="UP000799772"/>
    </source>
</evidence>
<dbReference type="InterPro" id="IPR018559">
    <property type="entry name" value="DUF2015"/>
</dbReference>